<protein>
    <submittedName>
        <fullName evidence="2">Uncharacterized protein</fullName>
    </submittedName>
</protein>
<keyword evidence="3" id="KW-1185">Reference proteome</keyword>
<sequence length="146" mass="15708">MYASTLLPLHRLEAAVLPNQFPLLRKRFVILVLIGAPWVVSIVINLLSSLGIVTKCTALSSVGGCTVVPVAAGRGLSSIVTYMTLGYYLPTGVMARLIRYFSGLAVSFFNPGWGGIDVPMDSKDLLEETCSSGETQWNGRRAIKSS</sequence>
<keyword evidence="1" id="KW-0812">Transmembrane</keyword>
<evidence type="ECO:0000313" key="2">
    <source>
        <dbReference type="EMBL" id="OQV24908.1"/>
    </source>
</evidence>
<evidence type="ECO:0000256" key="1">
    <source>
        <dbReference type="SAM" id="Phobius"/>
    </source>
</evidence>
<dbReference type="AlphaFoldDB" id="A0A1W0XBX9"/>
<organism evidence="2 3">
    <name type="scientific">Hypsibius exemplaris</name>
    <name type="common">Freshwater tardigrade</name>
    <dbReference type="NCBI Taxonomy" id="2072580"/>
    <lineage>
        <taxon>Eukaryota</taxon>
        <taxon>Metazoa</taxon>
        <taxon>Ecdysozoa</taxon>
        <taxon>Tardigrada</taxon>
        <taxon>Eutardigrada</taxon>
        <taxon>Parachela</taxon>
        <taxon>Hypsibioidea</taxon>
        <taxon>Hypsibiidae</taxon>
        <taxon>Hypsibius</taxon>
    </lineage>
</organism>
<proteinExistence type="predicted"/>
<feature type="transmembrane region" description="Helical" evidence="1">
    <location>
        <begin position="28"/>
        <end position="47"/>
    </location>
</feature>
<reference evidence="3" key="1">
    <citation type="submission" date="2017-01" db="EMBL/GenBank/DDBJ databases">
        <title>Comparative genomics of anhydrobiosis in the tardigrade Hypsibius dujardini.</title>
        <authorList>
            <person name="Yoshida Y."/>
            <person name="Koutsovoulos G."/>
            <person name="Laetsch D."/>
            <person name="Stevens L."/>
            <person name="Kumar S."/>
            <person name="Horikawa D."/>
            <person name="Ishino K."/>
            <person name="Komine S."/>
            <person name="Tomita M."/>
            <person name="Blaxter M."/>
            <person name="Arakawa K."/>
        </authorList>
    </citation>
    <scope>NUCLEOTIDE SEQUENCE [LARGE SCALE GENOMIC DNA]</scope>
    <source>
        <strain evidence="3">Z151</strain>
    </source>
</reference>
<feature type="transmembrane region" description="Helical" evidence="1">
    <location>
        <begin position="67"/>
        <end position="89"/>
    </location>
</feature>
<name>A0A1W0XBX9_HYPEX</name>
<keyword evidence="1" id="KW-1133">Transmembrane helix</keyword>
<evidence type="ECO:0000313" key="3">
    <source>
        <dbReference type="Proteomes" id="UP000192578"/>
    </source>
</evidence>
<gene>
    <name evidence="2" type="ORF">BV898_01122</name>
</gene>
<accession>A0A1W0XBX9</accession>
<comment type="caution">
    <text evidence="2">The sequence shown here is derived from an EMBL/GenBank/DDBJ whole genome shotgun (WGS) entry which is preliminary data.</text>
</comment>
<keyword evidence="1" id="KW-0472">Membrane</keyword>
<dbReference type="Proteomes" id="UP000192578">
    <property type="component" value="Unassembled WGS sequence"/>
</dbReference>
<dbReference type="EMBL" id="MTYJ01000004">
    <property type="protein sequence ID" value="OQV24908.1"/>
    <property type="molecule type" value="Genomic_DNA"/>
</dbReference>